<name>A0A387FSD0_9HYPH</name>
<keyword evidence="5" id="KW-0378">Hydrolase</keyword>
<dbReference type="Pfam" id="PF02974">
    <property type="entry name" value="Inh"/>
    <property type="match status" value="2"/>
</dbReference>
<dbReference type="GO" id="GO:0004866">
    <property type="term" value="F:endopeptidase inhibitor activity"/>
    <property type="evidence" value="ECO:0007669"/>
    <property type="project" value="InterPro"/>
</dbReference>
<accession>A0A387FSD0</accession>
<evidence type="ECO:0000259" key="4">
    <source>
        <dbReference type="Pfam" id="PF02974"/>
    </source>
</evidence>
<protein>
    <submittedName>
        <fullName evidence="5">Metalloprotease</fullName>
    </submittedName>
</protein>
<dbReference type="InterPro" id="IPR021140">
    <property type="entry name" value="Inh/Omp19"/>
</dbReference>
<dbReference type="InterPro" id="IPR016085">
    <property type="entry name" value="Protease_inh_B-barrel_dom"/>
</dbReference>
<dbReference type="GO" id="GO:0008237">
    <property type="term" value="F:metallopeptidase activity"/>
    <property type="evidence" value="ECO:0007669"/>
    <property type="project" value="UniProtKB-KW"/>
</dbReference>
<dbReference type="OrthoDB" id="8017359at2"/>
<keyword evidence="5" id="KW-0645">Protease</keyword>
<dbReference type="GO" id="GO:0006508">
    <property type="term" value="P:proteolysis"/>
    <property type="evidence" value="ECO:0007669"/>
    <property type="project" value="UniProtKB-KW"/>
</dbReference>
<feature type="domain" description="Alkaline proteinase inhibitor/ Outer membrane lipoprotein Omp19" evidence="4">
    <location>
        <begin position="34"/>
        <end position="110"/>
    </location>
</feature>
<dbReference type="AlphaFoldDB" id="A0A387FSD0"/>
<dbReference type="SUPFAM" id="SSF50882">
    <property type="entry name" value="beta-Barrel protease inhibitors"/>
    <property type="match status" value="2"/>
</dbReference>
<feature type="domain" description="Alkaline proteinase inhibitor/ Outer membrane lipoprotein Omp19" evidence="4">
    <location>
        <begin position="135"/>
        <end position="229"/>
    </location>
</feature>
<dbReference type="KEGG" id="rjg:CCGE525_08550"/>
<evidence type="ECO:0000256" key="1">
    <source>
        <dbReference type="ARBA" id="ARBA00022729"/>
    </source>
</evidence>
<keyword evidence="1 3" id="KW-0732">Signal</keyword>
<evidence type="ECO:0000256" key="2">
    <source>
        <dbReference type="SAM" id="MobiDB-lite"/>
    </source>
</evidence>
<dbReference type="RefSeq" id="WP_120706330.1">
    <property type="nucleotide sequence ID" value="NZ_CP032694.1"/>
</dbReference>
<dbReference type="Gene3D" id="2.40.128.10">
    <property type="match status" value="2"/>
</dbReference>
<reference evidence="5 6" key="1">
    <citation type="submission" date="2018-10" db="EMBL/GenBank/DDBJ databases">
        <title>Rhizobium etli, R. leguminosarum and a new Rhizobium genospecies from Phaseolus dumosus.</title>
        <authorList>
            <person name="Ramirez-Puebla S.T."/>
            <person name="Rogel-Hernandez M.A."/>
            <person name="Guerrero G."/>
            <person name="Ormeno-Orrillo E."/>
            <person name="Martinez-Romero J.C."/>
            <person name="Negrete-Yankelevich S."/>
            <person name="Martinez-Romero E."/>
        </authorList>
    </citation>
    <scope>NUCLEOTIDE SEQUENCE [LARGE SCALE GENOMIC DNA]</scope>
    <source>
        <strain evidence="5 6">CCGE525</strain>
    </source>
</reference>
<dbReference type="Proteomes" id="UP000282195">
    <property type="component" value="Chromosome"/>
</dbReference>
<feature type="region of interest" description="Disordered" evidence="2">
    <location>
        <begin position="209"/>
        <end position="233"/>
    </location>
</feature>
<evidence type="ECO:0000313" key="5">
    <source>
        <dbReference type="EMBL" id="AYG61373.1"/>
    </source>
</evidence>
<evidence type="ECO:0000256" key="3">
    <source>
        <dbReference type="SAM" id="SignalP"/>
    </source>
</evidence>
<organism evidence="5 6">
    <name type="scientific">Rhizobium jaguaris</name>
    <dbReference type="NCBI Taxonomy" id="1312183"/>
    <lineage>
        <taxon>Bacteria</taxon>
        <taxon>Pseudomonadati</taxon>
        <taxon>Pseudomonadota</taxon>
        <taxon>Alphaproteobacteria</taxon>
        <taxon>Hyphomicrobiales</taxon>
        <taxon>Rhizobiaceae</taxon>
        <taxon>Rhizobium/Agrobacterium group</taxon>
        <taxon>Rhizobium</taxon>
    </lineage>
</organism>
<keyword evidence="5" id="KW-0482">Metalloprotease</keyword>
<sequence>MIRSFSLAAASAALILATGQPAGAVDDELIKAQAGTWLLAPESGAKGCHLTFETSPAAGGYAINGADACAAALPAFVKAAAWNFGEDGSLALTDATQKVVARFQQEEEGSPWEIEEGDPMWLLPALGDVDHVPTIASVAGTWQIQQPDGKAICSVTLSSDTDPDGTPKMSPGSDCPADIGNLKLSLWVMEGFGLVMMGTDGSSLSFDMRPDGTFQKSEEEEGQPMVLVRKQGG</sequence>
<feature type="chain" id="PRO_5017321813" evidence="3">
    <location>
        <begin position="25"/>
        <end position="233"/>
    </location>
</feature>
<feature type="signal peptide" evidence="3">
    <location>
        <begin position="1"/>
        <end position="24"/>
    </location>
</feature>
<gene>
    <name evidence="5" type="ORF">CCGE525_08550</name>
</gene>
<dbReference type="EMBL" id="CP032694">
    <property type="protein sequence ID" value="AYG61373.1"/>
    <property type="molecule type" value="Genomic_DNA"/>
</dbReference>
<evidence type="ECO:0000313" key="6">
    <source>
        <dbReference type="Proteomes" id="UP000282195"/>
    </source>
</evidence>
<keyword evidence="6" id="KW-1185">Reference proteome</keyword>
<proteinExistence type="predicted"/>